<dbReference type="EMBL" id="CP053452">
    <property type="protein sequence ID" value="QJW98505.1"/>
    <property type="molecule type" value="Genomic_DNA"/>
</dbReference>
<name>A0A6M5YWW8_9BACT</name>
<organism evidence="2 3">
    <name type="scientific">Frigoriglobus tundricola</name>
    <dbReference type="NCBI Taxonomy" id="2774151"/>
    <lineage>
        <taxon>Bacteria</taxon>
        <taxon>Pseudomonadati</taxon>
        <taxon>Planctomycetota</taxon>
        <taxon>Planctomycetia</taxon>
        <taxon>Gemmatales</taxon>
        <taxon>Gemmataceae</taxon>
        <taxon>Frigoriglobus</taxon>
    </lineage>
</organism>
<protein>
    <submittedName>
        <fullName evidence="2">Uncharacterized protein</fullName>
    </submittedName>
</protein>
<proteinExistence type="predicted"/>
<evidence type="ECO:0000256" key="1">
    <source>
        <dbReference type="SAM" id="MobiDB-lite"/>
    </source>
</evidence>
<evidence type="ECO:0000313" key="2">
    <source>
        <dbReference type="EMBL" id="QJW98505.1"/>
    </source>
</evidence>
<reference evidence="3" key="1">
    <citation type="submission" date="2020-05" db="EMBL/GenBank/DDBJ databases">
        <title>Frigoriglobus tundricola gen. nov., sp. nov., a psychrotolerant cellulolytic planctomycete of the family Gemmataceae with two divergent copies of 16S rRNA gene.</title>
        <authorList>
            <person name="Kulichevskaya I.S."/>
            <person name="Ivanova A.A."/>
            <person name="Naumoff D.G."/>
            <person name="Beletsky A.V."/>
            <person name="Rijpstra W.I.C."/>
            <person name="Sinninghe Damste J.S."/>
            <person name="Mardanov A.V."/>
            <person name="Ravin N.V."/>
            <person name="Dedysh S.N."/>
        </authorList>
    </citation>
    <scope>NUCLEOTIDE SEQUENCE [LARGE SCALE GENOMIC DNA]</scope>
    <source>
        <strain evidence="3">PL17</strain>
    </source>
</reference>
<gene>
    <name evidence="2" type="ORF">FTUN_6095</name>
</gene>
<feature type="compositionally biased region" description="Basic and acidic residues" evidence="1">
    <location>
        <begin position="44"/>
        <end position="53"/>
    </location>
</feature>
<sequence length="232" mass="25090">MNEPEAPNPLFDPLSTYSRFRRPMMPLEKIRGYFLELAERARKVRAERSHPDEGALAGLKPSEPSERVRHAESELEVVWDGGNGGASGPEVHILAARSGLPLTASLAAEPGKYDPSTETTLFSVKLSGLTWPGDEAVCRLFVVAPVVKEKLLALVPAQQPAEKSLNDVFAPKRLAGDPTLARLLSAVPDVDGWIAPDGRLIMPSVELPAGCFEIRRLPKGTAVVLVIDTRGD</sequence>
<keyword evidence="3" id="KW-1185">Reference proteome</keyword>
<dbReference type="AlphaFoldDB" id="A0A6M5YWW8"/>
<accession>A0A6M5YWW8</accession>
<dbReference type="RefSeq" id="WP_171473667.1">
    <property type="nucleotide sequence ID" value="NZ_CP053452.2"/>
</dbReference>
<dbReference type="Proteomes" id="UP000503447">
    <property type="component" value="Chromosome"/>
</dbReference>
<feature type="region of interest" description="Disordered" evidence="1">
    <location>
        <begin position="44"/>
        <end position="67"/>
    </location>
</feature>
<evidence type="ECO:0000313" key="3">
    <source>
        <dbReference type="Proteomes" id="UP000503447"/>
    </source>
</evidence>
<dbReference type="KEGG" id="ftj:FTUN_6095"/>